<keyword evidence="4" id="KW-1185">Reference proteome</keyword>
<dbReference type="PANTHER" id="PTHR30590">
    <property type="entry name" value="INNER MEMBRANE PROTEIN"/>
    <property type="match status" value="1"/>
</dbReference>
<gene>
    <name evidence="3" type="ORF">ACFFV7_36375</name>
</gene>
<keyword evidence="1" id="KW-1133">Transmembrane helix</keyword>
<evidence type="ECO:0000313" key="4">
    <source>
        <dbReference type="Proteomes" id="UP001589647"/>
    </source>
</evidence>
<dbReference type="InterPro" id="IPR007349">
    <property type="entry name" value="DUF418"/>
</dbReference>
<feature type="domain" description="DUF418" evidence="2">
    <location>
        <begin position="205"/>
        <end position="365"/>
    </location>
</feature>
<organism evidence="3 4">
    <name type="scientific">Nonomuraea spiralis</name>
    <dbReference type="NCBI Taxonomy" id="46182"/>
    <lineage>
        <taxon>Bacteria</taxon>
        <taxon>Bacillati</taxon>
        <taxon>Actinomycetota</taxon>
        <taxon>Actinomycetes</taxon>
        <taxon>Streptosporangiales</taxon>
        <taxon>Streptosporangiaceae</taxon>
        <taxon>Nonomuraea</taxon>
    </lineage>
</organism>
<feature type="transmembrane region" description="Helical" evidence="1">
    <location>
        <begin position="226"/>
        <end position="247"/>
    </location>
</feature>
<dbReference type="InterPro" id="IPR052529">
    <property type="entry name" value="Bact_Transport_Assoc"/>
</dbReference>
<dbReference type="Proteomes" id="UP001589647">
    <property type="component" value="Unassembled WGS sequence"/>
</dbReference>
<name>A0ABV5IRM2_9ACTN</name>
<comment type="caution">
    <text evidence="3">The sequence shown here is derived from an EMBL/GenBank/DDBJ whole genome shotgun (WGS) entry which is preliminary data.</text>
</comment>
<reference evidence="3 4" key="1">
    <citation type="submission" date="2024-09" db="EMBL/GenBank/DDBJ databases">
        <authorList>
            <person name="Sun Q."/>
            <person name="Mori K."/>
        </authorList>
    </citation>
    <scope>NUCLEOTIDE SEQUENCE [LARGE SCALE GENOMIC DNA]</scope>
    <source>
        <strain evidence="3 4">CCM 3426</strain>
    </source>
</reference>
<dbReference type="PANTHER" id="PTHR30590:SF2">
    <property type="entry name" value="INNER MEMBRANE PROTEIN"/>
    <property type="match status" value="1"/>
</dbReference>
<feature type="transmembrane region" description="Helical" evidence="1">
    <location>
        <begin position="323"/>
        <end position="346"/>
    </location>
</feature>
<evidence type="ECO:0000313" key="3">
    <source>
        <dbReference type="EMBL" id="MFB9206718.1"/>
    </source>
</evidence>
<feature type="transmembrane region" description="Helical" evidence="1">
    <location>
        <begin position="96"/>
        <end position="121"/>
    </location>
</feature>
<feature type="transmembrane region" description="Helical" evidence="1">
    <location>
        <begin position="298"/>
        <end position="317"/>
    </location>
</feature>
<dbReference type="RefSeq" id="WP_229824558.1">
    <property type="nucleotide sequence ID" value="NZ_BMRC01000015.1"/>
</dbReference>
<evidence type="ECO:0000259" key="2">
    <source>
        <dbReference type="Pfam" id="PF04235"/>
    </source>
</evidence>
<accession>A0ABV5IRM2</accession>
<evidence type="ECO:0000256" key="1">
    <source>
        <dbReference type="SAM" id="Phobius"/>
    </source>
</evidence>
<protein>
    <submittedName>
        <fullName evidence="3">DUF418 domain-containing protein</fullName>
    </submittedName>
</protein>
<feature type="transmembrane region" description="Helical" evidence="1">
    <location>
        <begin position="253"/>
        <end position="277"/>
    </location>
</feature>
<dbReference type="Pfam" id="PF04235">
    <property type="entry name" value="DUF418"/>
    <property type="match status" value="1"/>
</dbReference>
<proteinExistence type="predicted"/>
<feature type="transmembrane region" description="Helical" evidence="1">
    <location>
        <begin position="20"/>
        <end position="48"/>
    </location>
</feature>
<feature type="transmembrane region" description="Helical" evidence="1">
    <location>
        <begin position="133"/>
        <end position="161"/>
    </location>
</feature>
<keyword evidence="1" id="KW-0812">Transmembrane</keyword>
<keyword evidence="1" id="KW-0472">Membrane</keyword>
<dbReference type="EMBL" id="JBHMEI010000039">
    <property type="protein sequence ID" value="MFB9206718.1"/>
    <property type="molecule type" value="Genomic_DNA"/>
</dbReference>
<feature type="transmembrane region" description="Helical" evidence="1">
    <location>
        <begin position="181"/>
        <end position="205"/>
    </location>
</feature>
<sequence length="371" mass="39465">MTVTTVTGRSLAPDLARGVMLLAIAVAHAPVFATGTAFGVLDGVAAFLDHLLAHNQARPMFVLMFGYALGQFAHRHQVRGGDWGSLKKLLRRRSRWLIVIGFVHGVLLPVDIIAVYGLTLLMLVPLVRARDSVLCWTAALTLLPAVLVTSGPVLLALTGAVDVAGAGIMPADLGSHLLSGLQMWPVKTVLGTIDIVPGMMLGIWAARRRVLDEPERHRTLLRRVTVICLGVALAGRLPGALLLSGVWTPPAPWAAVLVHTLTGYAGGIGLAALMGLIATRSRPGPLTAALAALGRRSLTFYLFQSAVFLALFYPFTLDLSDDVGFAAAFGIALAIGAVSIVLATWLHRTGHRGPMEVLLRRLTYGRRNTTA</sequence>